<evidence type="ECO:0000313" key="4">
    <source>
        <dbReference type="Proteomes" id="UP000638560"/>
    </source>
</evidence>
<keyword evidence="2" id="KW-1133">Transmembrane helix</keyword>
<proteinExistence type="predicted"/>
<dbReference type="RefSeq" id="WP_196204355.1">
    <property type="nucleotide sequence ID" value="NZ_JADPUN010000252.1"/>
</dbReference>
<comment type="caution">
    <text evidence="3">The sequence shown here is derived from an EMBL/GenBank/DDBJ whole genome shotgun (WGS) entry which is preliminary data.</text>
</comment>
<feature type="region of interest" description="Disordered" evidence="1">
    <location>
        <begin position="1"/>
        <end position="28"/>
    </location>
</feature>
<keyword evidence="4" id="KW-1185">Reference proteome</keyword>
<keyword evidence="2" id="KW-0812">Transmembrane</keyword>
<gene>
    <name evidence="3" type="ORF">I0C86_28310</name>
</gene>
<organism evidence="3 4">
    <name type="scientific">Plantactinospora alkalitolerans</name>
    <dbReference type="NCBI Taxonomy" id="2789879"/>
    <lineage>
        <taxon>Bacteria</taxon>
        <taxon>Bacillati</taxon>
        <taxon>Actinomycetota</taxon>
        <taxon>Actinomycetes</taxon>
        <taxon>Micromonosporales</taxon>
        <taxon>Micromonosporaceae</taxon>
        <taxon>Plantactinospora</taxon>
    </lineage>
</organism>
<keyword evidence="2" id="KW-0472">Membrane</keyword>
<name>A0ABS0H2Z3_9ACTN</name>
<evidence type="ECO:0000313" key="3">
    <source>
        <dbReference type="EMBL" id="MBF9132831.1"/>
    </source>
</evidence>
<evidence type="ECO:0000256" key="1">
    <source>
        <dbReference type="SAM" id="MobiDB-lite"/>
    </source>
</evidence>
<dbReference type="PROSITE" id="PS51318">
    <property type="entry name" value="TAT"/>
    <property type="match status" value="1"/>
</dbReference>
<sequence>MSSAPHQRAEGADDQAGGSAGDDGVQHRKTGRRRIFAGIGASGLAAAVAVFGRSGPAAAAYAYACCSLEFHPTMSVSACKSGSHYVWHCWHAGYVRCQCCEAKDSYGHTVASAYSCQ</sequence>
<reference evidence="3 4" key="1">
    <citation type="submission" date="2020-11" db="EMBL/GenBank/DDBJ databases">
        <title>A novel isolate from a Black sea contaminated sediment with potential to produce alkanes: Plantactinospora alkalitolerans sp. nov.</title>
        <authorList>
            <person name="Carro L."/>
            <person name="Veyisoglu A."/>
            <person name="Guven K."/>
            <person name="Schumann P."/>
            <person name="Klenk H.-P."/>
            <person name="Sahin N."/>
        </authorList>
    </citation>
    <scope>NUCLEOTIDE SEQUENCE [LARGE SCALE GENOMIC DNA]</scope>
    <source>
        <strain evidence="3 4">S1510</strain>
    </source>
</reference>
<protein>
    <submittedName>
        <fullName evidence="3">Uncharacterized protein</fullName>
    </submittedName>
</protein>
<feature type="transmembrane region" description="Helical" evidence="2">
    <location>
        <begin position="35"/>
        <end position="52"/>
    </location>
</feature>
<dbReference type="EMBL" id="JADPUN010000252">
    <property type="protein sequence ID" value="MBF9132831.1"/>
    <property type="molecule type" value="Genomic_DNA"/>
</dbReference>
<dbReference type="Proteomes" id="UP000638560">
    <property type="component" value="Unassembled WGS sequence"/>
</dbReference>
<dbReference type="InterPro" id="IPR006311">
    <property type="entry name" value="TAT_signal"/>
</dbReference>
<evidence type="ECO:0000256" key="2">
    <source>
        <dbReference type="SAM" id="Phobius"/>
    </source>
</evidence>
<accession>A0ABS0H2Z3</accession>